<feature type="domain" description="PABS" evidence="4">
    <location>
        <begin position="129"/>
        <end position="296"/>
    </location>
</feature>
<dbReference type="Proteomes" id="UP001142055">
    <property type="component" value="Chromosome 1"/>
</dbReference>
<dbReference type="Pfam" id="PF17284">
    <property type="entry name" value="Spermine_synt_N"/>
    <property type="match status" value="1"/>
</dbReference>
<keyword evidence="3" id="KW-0620">Polyamine biosynthesis</keyword>
<comment type="similarity">
    <text evidence="1">Belongs to the spermidine/spermine synthase family.</text>
</comment>
<dbReference type="InterPro" id="IPR030373">
    <property type="entry name" value="PABS_CS"/>
</dbReference>
<dbReference type="AlphaFoldDB" id="A0A9Q0RSM5"/>
<dbReference type="SUPFAM" id="SSF53335">
    <property type="entry name" value="S-adenosyl-L-methionine-dependent methyltransferases"/>
    <property type="match status" value="1"/>
</dbReference>
<evidence type="ECO:0000313" key="5">
    <source>
        <dbReference type="EMBL" id="KAJ6224994.1"/>
    </source>
</evidence>
<dbReference type="GO" id="GO:0006597">
    <property type="term" value="P:spermine biosynthetic process"/>
    <property type="evidence" value="ECO:0007669"/>
    <property type="project" value="InterPro"/>
</dbReference>
<dbReference type="CDD" id="cd02440">
    <property type="entry name" value="AdoMet_MTases"/>
    <property type="match status" value="1"/>
</dbReference>
<evidence type="ECO:0000256" key="2">
    <source>
        <dbReference type="ARBA" id="ARBA00022679"/>
    </source>
</evidence>
<keyword evidence="2 3" id="KW-0808">Transferase</keyword>
<name>A0A9Q0RSM5_BLOTA</name>
<evidence type="ECO:0000259" key="4">
    <source>
        <dbReference type="PROSITE" id="PS51006"/>
    </source>
</evidence>
<keyword evidence="6" id="KW-1185">Reference proteome</keyword>
<dbReference type="GO" id="GO:0016768">
    <property type="term" value="F:spermine synthase activity"/>
    <property type="evidence" value="ECO:0007669"/>
    <property type="project" value="InterPro"/>
</dbReference>
<dbReference type="Pfam" id="PF01564">
    <property type="entry name" value="Spermine_synth"/>
    <property type="match status" value="1"/>
</dbReference>
<evidence type="ECO:0000256" key="1">
    <source>
        <dbReference type="ARBA" id="ARBA00007867"/>
    </source>
</evidence>
<dbReference type="PROSITE" id="PS01330">
    <property type="entry name" value="PABS_1"/>
    <property type="match status" value="1"/>
</dbReference>
<reference evidence="5" key="1">
    <citation type="submission" date="2022-12" db="EMBL/GenBank/DDBJ databases">
        <title>Genome assemblies of Blomia tropicalis.</title>
        <authorList>
            <person name="Cui Y."/>
        </authorList>
    </citation>
    <scope>NUCLEOTIDE SEQUENCE</scope>
    <source>
        <tissue evidence="5">Adult mites</tissue>
    </source>
</reference>
<proteinExistence type="inferred from homology"/>
<evidence type="ECO:0000256" key="3">
    <source>
        <dbReference type="PROSITE-ProRule" id="PRU00354"/>
    </source>
</evidence>
<dbReference type="InterPro" id="IPR015576">
    <property type="entry name" value="Spermine_synthase_animal"/>
</dbReference>
<dbReference type="Gene3D" id="2.30.140.10">
    <property type="entry name" value="Spermidine synthase, tetramerisation domain"/>
    <property type="match status" value="1"/>
</dbReference>
<dbReference type="InterPro" id="IPR029063">
    <property type="entry name" value="SAM-dependent_MTases_sf"/>
</dbReference>
<feature type="active site" description="Proton acceptor" evidence="3">
    <location>
        <position position="288"/>
    </location>
</feature>
<dbReference type="PANTHER" id="PTHR46315:SF1">
    <property type="entry name" value="SPERMINE SYNTHASE"/>
    <property type="match status" value="1"/>
</dbReference>
<dbReference type="Gene3D" id="3.40.50.150">
    <property type="entry name" value="Vaccinia Virus protein VP39"/>
    <property type="match status" value="1"/>
</dbReference>
<dbReference type="HAMAP" id="MF_00198">
    <property type="entry name" value="Spermidine_synth"/>
    <property type="match status" value="1"/>
</dbReference>
<evidence type="ECO:0000313" key="6">
    <source>
        <dbReference type="Proteomes" id="UP001142055"/>
    </source>
</evidence>
<dbReference type="InterPro" id="IPR030374">
    <property type="entry name" value="PABS"/>
</dbReference>
<protein>
    <recommendedName>
        <fullName evidence="4">PABS domain-containing protein</fullName>
    </recommendedName>
</protein>
<gene>
    <name evidence="5" type="ORF">RDWZM_003539</name>
</gene>
<sequence length="623" mass="72512">MTMRTSLNTFKVQFKNRDPAIENIEKVLQKFFPNLTKSSQIPLGEKDLMIVFTSKNDSSITFTLRYYGKEELFSLIGEACKQSEDFAKFNNMHFGLFKEAIEKNMENVMIRTSKHANDSVEHIPIIKRHNAFPVYSYTSDDRFLEYDFDELLVHERSQFQDIKIFHSPTLGNVLYLDDYQNLAEADINYTRGLMNYGKNDYKGKEILILGGGDGALLHELLKENPKFVTMVDIDAMVMELCQKYMRGACGSTLDSYTGQNYHVIVGDCIEYMKDYIKQGRSFDFVFNDLTDFPISSKNTKELYLYYKNQEEGWNFITQVLKLALQLVRADGKYLNHTGNFFDQFRHGVSTIMTEVDKVKHIVNDVNNLPKYRNYYLNELQMFDNVNLIQTNTSQLEKMIKNEPINLDSIEQRLLSLRERMSTMEENKILIDHGYKPYKPVDVSTIDDVEMITETQLEDVPDPSFLITPVRSTSKKINLESIETLKPNEIEVMPVSKEITSYNGQSKTPLNLKNCTSSFVRGFLNLQKYNRRESSEPFTFEFLMKEKLNIESLMGKNLNLEKPSNFSSTPITPTLPTSMIRNHTFTINKDYFKSDDILKQHQEQENNYETFEFTPGMKSKVIRK</sequence>
<dbReference type="EMBL" id="JAPWDV010000001">
    <property type="protein sequence ID" value="KAJ6224994.1"/>
    <property type="molecule type" value="Genomic_DNA"/>
</dbReference>
<dbReference type="InterPro" id="IPR035246">
    <property type="entry name" value="Spermidine_synt_N"/>
</dbReference>
<comment type="caution">
    <text evidence="5">The sequence shown here is derived from an EMBL/GenBank/DDBJ whole genome shotgun (WGS) entry which is preliminary data.</text>
</comment>
<dbReference type="InterPro" id="IPR037163">
    <property type="entry name" value="Spermidine_synt_N_sf"/>
</dbReference>
<dbReference type="PROSITE" id="PS51006">
    <property type="entry name" value="PABS_2"/>
    <property type="match status" value="1"/>
</dbReference>
<accession>A0A9Q0RSM5</accession>
<dbReference type="InterPro" id="IPR001045">
    <property type="entry name" value="Spermi_synthase"/>
</dbReference>
<organism evidence="5 6">
    <name type="scientific">Blomia tropicalis</name>
    <name type="common">Mite</name>
    <dbReference type="NCBI Taxonomy" id="40697"/>
    <lineage>
        <taxon>Eukaryota</taxon>
        <taxon>Metazoa</taxon>
        <taxon>Ecdysozoa</taxon>
        <taxon>Arthropoda</taxon>
        <taxon>Chelicerata</taxon>
        <taxon>Arachnida</taxon>
        <taxon>Acari</taxon>
        <taxon>Acariformes</taxon>
        <taxon>Sarcoptiformes</taxon>
        <taxon>Astigmata</taxon>
        <taxon>Glycyphagoidea</taxon>
        <taxon>Echimyopodidae</taxon>
        <taxon>Blomia</taxon>
    </lineage>
</organism>
<dbReference type="PANTHER" id="PTHR46315">
    <property type="entry name" value="SPERMINE SYNTHASE"/>
    <property type="match status" value="1"/>
</dbReference>